<dbReference type="InterPro" id="IPR055414">
    <property type="entry name" value="LRR_R13L4/SHOC2-like"/>
</dbReference>
<evidence type="ECO:0000313" key="8">
    <source>
        <dbReference type="Proteomes" id="UP001281410"/>
    </source>
</evidence>
<feature type="compositionally biased region" description="Polar residues" evidence="3">
    <location>
        <begin position="29"/>
        <end position="45"/>
    </location>
</feature>
<dbReference type="SUPFAM" id="SSF52058">
    <property type="entry name" value="L domain-like"/>
    <property type="match status" value="1"/>
</dbReference>
<evidence type="ECO:0000256" key="2">
    <source>
        <dbReference type="ARBA" id="ARBA00022821"/>
    </source>
</evidence>
<feature type="domain" description="Disease resistance R13L4/SHOC-2-like LRR" evidence="6">
    <location>
        <begin position="662"/>
        <end position="994"/>
    </location>
</feature>
<organism evidence="7 8">
    <name type="scientific">Dipteronia sinensis</name>
    <dbReference type="NCBI Taxonomy" id="43782"/>
    <lineage>
        <taxon>Eukaryota</taxon>
        <taxon>Viridiplantae</taxon>
        <taxon>Streptophyta</taxon>
        <taxon>Embryophyta</taxon>
        <taxon>Tracheophyta</taxon>
        <taxon>Spermatophyta</taxon>
        <taxon>Magnoliopsida</taxon>
        <taxon>eudicotyledons</taxon>
        <taxon>Gunneridae</taxon>
        <taxon>Pentapetalae</taxon>
        <taxon>rosids</taxon>
        <taxon>malvids</taxon>
        <taxon>Sapindales</taxon>
        <taxon>Sapindaceae</taxon>
        <taxon>Hippocastanoideae</taxon>
        <taxon>Acereae</taxon>
        <taxon>Dipteronia</taxon>
    </lineage>
</organism>
<dbReference type="AlphaFoldDB" id="A0AAE0DTI6"/>
<reference evidence="7" key="1">
    <citation type="journal article" date="2023" name="Plant J.">
        <title>Genome sequences and population genomics provide insights into the demographic history, inbreeding, and mutation load of two 'living fossil' tree species of Dipteronia.</title>
        <authorList>
            <person name="Feng Y."/>
            <person name="Comes H.P."/>
            <person name="Chen J."/>
            <person name="Zhu S."/>
            <person name="Lu R."/>
            <person name="Zhang X."/>
            <person name="Li P."/>
            <person name="Qiu J."/>
            <person name="Olsen K.M."/>
            <person name="Qiu Y."/>
        </authorList>
    </citation>
    <scope>NUCLEOTIDE SEQUENCE</scope>
    <source>
        <strain evidence="7">NBL</strain>
    </source>
</reference>
<dbReference type="Pfam" id="PF23598">
    <property type="entry name" value="LRR_14"/>
    <property type="match status" value="1"/>
</dbReference>
<evidence type="ECO:0000259" key="6">
    <source>
        <dbReference type="Pfam" id="PF23598"/>
    </source>
</evidence>
<dbReference type="SUPFAM" id="SSF52540">
    <property type="entry name" value="P-loop containing nucleoside triphosphate hydrolases"/>
    <property type="match status" value="1"/>
</dbReference>
<dbReference type="PANTHER" id="PTHR23155">
    <property type="entry name" value="DISEASE RESISTANCE PROTEIN RP"/>
    <property type="match status" value="1"/>
</dbReference>
<dbReference type="InterPro" id="IPR027417">
    <property type="entry name" value="P-loop_NTPase"/>
</dbReference>
<protein>
    <recommendedName>
        <fullName evidence="9">AAA+ ATPase domain-containing protein</fullName>
    </recommendedName>
</protein>
<dbReference type="InterPro" id="IPR002182">
    <property type="entry name" value="NB-ARC"/>
</dbReference>
<feature type="domain" description="NB-ARC" evidence="4">
    <location>
        <begin position="203"/>
        <end position="360"/>
    </location>
</feature>
<dbReference type="Pfam" id="PF00931">
    <property type="entry name" value="NB-ARC"/>
    <property type="match status" value="1"/>
</dbReference>
<dbReference type="Gene3D" id="1.10.8.430">
    <property type="entry name" value="Helical domain of apoptotic protease-activating factors"/>
    <property type="match status" value="1"/>
</dbReference>
<dbReference type="Proteomes" id="UP001281410">
    <property type="component" value="Unassembled WGS sequence"/>
</dbReference>
<evidence type="ECO:0008006" key="9">
    <source>
        <dbReference type="Google" id="ProtNLM"/>
    </source>
</evidence>
<dbReference type="PANTHER" id="PTHR23155:SF955">
    <property type="entry name" value="AAA+ ATPASE DOMAIN-CONTAINING PROTEIN"/>
    <property type="match status" value="1"/>
</dbReference>
<sequence>MVVRILLNLNIPDGQSDKELAKPSADMGASSSNKLGDPQLQQSAKSEAFGEDTSQPITSNGRPESDQEQPKLSGDTGVQPSNNLRVSQLRQLVIKDVGEIISEPNISDGRPEQEPTDLSSKGNVEDTPEQILSNRKDFSVLSEINEVADDSHTVAGDIRNRKSYQRLQSTGKRLKRSESMYDETKIVVLEDKLQELTQLTLNRYAMHFLISVVGRAGSGKTLLVRQIFNHPQTKQNFEKLAFISVSQNFKEREILAEILQQVAGVKDQEKLSFEVLQQKLRDFLARKRYLIVLDDVHSPDVWNKIKLAFPSSLKGSRVILTIRDANVARRIAPTIVLLHIRPLTDEESWKLFLTRVKMKKDISDSIKQEILLKCQGVPLQILVLGGVLASRDPAGWSEVLNQIRATGKEEKKKVEETKLRRKVTMTAKRPKQGEIQAAKAIELQQKQEEKKETNAALDEDQSNSPDQQVSEDSLDPSNILDLAFQDLSSTLRECFHYLCLFPKSREIRTRRLFQLWFAEGWAVIPKNGDTAEGLAVIPKKGDTNAAEDVVEKYIEDLERRNMIEVAELRSDGKPKTCRVPDTLYDKFISDAADLGYLHIHGNSDSTSKSPNSNIRRLAERLDPQDTLPSNRINIKDVRSYICFYNLKGDRPAEEVGKFINNTFDRRGFGLLTVLDLEGVYKPVLPKTLGNVLPLLKYVGLRWTFLDSIPESVGDLHFLETLDVKHTNIITLPISIWKAKELQHLFMNEIHFEMSIRESSSCGYPKKLQTLWGLLIGNKNPPVELLKRLTNIRKLGLTCHTESLKNLTEWISKLSGLRSLRLRAINEFSEPSDIHLSSMKGHKELTDLYLLGKLPRAIDIISELPPKLTNLTLSVSQLSDDPMKMLGQLKDLKVLKLLAGSYIGEKMTCLEGGFPELEVLKLWMLKELENWIIEQGTMLKLKELEIRYCPKLNKPEGLENLTAATAALEKVTLTNMKEAFITEVEGCLGQNVSIHKTDHVFNPSWD</sequence>
<evidence type="ECO:0000256" key="3">
    <source>
        <dbReference type="SAM" id="MobiDB-lite"/>
    </source>
</evidence>
<dbReference type="PRINTS" id="PR00364">
    <property type="entry name" value="DISEASERSIST"/>
</dbReference>
<evidence type="ECO:0000313" key="7">
    <source>
        <dbReference type="EMBL" id="KAK3187826.1"/>
    </source>
</evidence>
<feature type="region of interest" description="Disordered" evidence="3">
    <location>
        <begin position="12"/>
        <end position="84"/>
    </location>
</feature>
<dbReference type="InterPro" id="IPR042197">
    <property type="entry name" value="Apaf_helical"/>
</dbReference>
<name>A0AAE0DTI6_9ROSI</name>
<feature type="region of interest" description="Disordered" evidence="3">
    <location>
        <begin position="103"/>
        <end position="130"/>
    </location>
</feature>
<dbReference type="Gene3D" id="3.40.50.300">
    <property type="entry name" value="P-loop containing nucleotide triphosphate hydrolases"/>
    <property type="match status" value="1"/>
</dbReference>
<dbReference type="InterPro" id="IPR044974">
    <property type="entry name" value="Disease_R_plants"/>
</dbReference>
<dbReference type="GO" id="GO:0043531">
    <property type="term" value="F:ADP binding"/>
    <property type="evidence" value="ECO:0007669"/>
    <property type="project" value="InterPro"/>
</dbReference>
<dbReference type="GO" id="GO:0098542">
    <property type="term" value="P:defense response to other organism"/>
    <property type="evidence" value="ECO:0007669"/>
    <property type="project" value="TreeGrafter"/>
</dbReference>
<comment type="caution">
    <text evidence="7">The sequence shown here is derived from an EMBL/GenBank/DDBJ whole genome shotgun (WGS) entry which is preliminary data.</text>
</comment>
<evidence type="ECO:0000259" key="4">
    <source>
        <dbReference type="Pfam" id="PF00931"/>
    </source>
</evidence>
<keyword evidence="1" id="KW-0677">Repeat</keyword>
<proteinExistence type="predicted"/>
<evidence type="ECO:0000259" key="5">
    <source>
        <dbReference type="Pfam" id="PF23559"/>
    </source>
</evidence>
<feature type="compositionally biased region" description="Polar residues" evidence="3">
    <location>
        <begin position="52"/>
        <end position="62"/>
    </location>
</feature>
<dbReference type="EMBL" id="JANJYJ010000009">
    <property type="protein sequence ID" value="KAK3187826.1"/>
    <property type="molecule type" value="Genomic_DNA"/>
</dbReference>
<feature type="region of interest" description="Disordered" evidence="3">
    <location>
        <begin position="446"/>
        <end position="474"/>
    </location>
</feature>
<keyword evidence="8" id="KW-1185">Reference proteome</keyword>
<dbReference type="Pfam" id="PF23559">
    <property type="entry name" value="WHD_DRP"/>
    <property type="match status" value="1"/>
</dbReference>
<gene>
    <name evidence="7" type="ORF">Dsin_027387</name>
</gene>
<dbReference type="InterPro" id="IPR036388">
    <property type="entry name" value="WH-like_DNA-bd_sf"/>
</dbReference>
<keyword evidence="2" id="KW-0611">Plant defense</keyword>
<dbReference type="InterPro" id="IPR032675">
    <property type="entry name" value="LRR_dom_sf"/>
</dbReference>
<dbReference type="Gene3D" id="1.10.10.10">
    <property type="entry name" value="Winged helix-like DNA-binding domain superfamily/Winged helix DNA-binding domain"/>
    <property type="match status" value="1"/>
</dbReference>
<dbReference type="FunFam" id="3.40.50.300:FF:001091">
    <property type="entry name" value="Probable disease resistance protein At1g61300"/>
    <property type="match status" value="1"/>
</dbReference>
<dbReference type="InterPro" id="IPR058922">
    <property type="entry name" value="WHD_DRP"/>
</dbReference>
<dbReference type="Gene3D" id="3.80.10.10">
    <property type="entry name" value="Ribonuclease Inhibitor"/>
    <property type="match status" value="2"/>
</dbReference>
<evidence type="ECO:0000256" key="1">
    <source>
        <dbReference type="ARBA" id="ARBA00022737"/>
    </source>
</evidence>
<feature type="compositionally biased region" description="Polar residues" evidence="3">
    <location>
        <begin position="462"/>
        <end position="471"/>
    </location>
</feature>
<feature type="domain" description="Disease resistance protein winged helix" evidence="5">
    <location>
        <begin position="500"/>
        <end position="585"/>
    </location>
</feature>
<accession>A0AAE0DTI6</accession>